<dbReference type="AlphaFoldDB" id="A0A0S4L6A2"/>
<evidence type="ECO:0000313" key="1">
    <source>
        <dbReference type="EMBL" id="CUS32088.1"/>
    </source>
</evidence>
<name>A0A0S4L6A2_9BACT</name>
<sequence>MDCKNYLQREKTLYIQSELKAGKINSWTGHRLEDKSTARLWCRLNGLARASQ</sequence>
<gene>
    <name evidence="1" type="ORF">COMA1_10412</name>
</gene>
<accession>A0A0S4L6A2</accession>
<organism evidence="1 2">
    <name type="scientific">Candidatus Nitrospira nitrosa</name>
    <dbReference type="NCBI Taxonomy" id="1742972"/>
    <lineage>
        <taxon>Bacteria</taxon>
        <taxon>Pseudomonadati</taxon>
        <taxon>Nitrospirota</taxon>
        <taxon>Nitrospiria</taxon>
        <taxon>Nitrospirales</taxon>
        <taxon>Nitrospiraceae</taxon>
        <taxon>Nitrospira</taxon>
    </lineage>
</organism>
<keyword evidence="2" id="KW-1185">Reference proteome</keyword>
<dbReference type="Proteomes" id="UP000199032">
    <property type="component" value="Unassembled WGS sequence"/>
</dbReference>
<dbReference type="EMBL" id="CZQA01000001">
    <property type="protein sequence ID" value="CUS32088.1"/>
    <property type="molecule type" value="Genomic_DNA"/>
</dbReference>
<proteinExistence type="predicted"/>
<protein>
    <submittedName>
        <fullName evidence="1">Uncharacterized protein</fullName>
    </submittedName>
</protein>
<evidence type="ECO:0000313" key="2">
    <source>
        <dbReference type="Proteomes" id="UP000199032"/>
    </source>
</evidence>
<reference evidence="1 2" key="1">
    <citation type="submission" date="2015-10" db="EMBL/GenBank/DDBJ databases">
        <authorList>
            <person name="Gilbert D.G."/>
        </authorList>
    </citation>
    <scope>NUCLEOTIDE SEQUENCE [LARGE SCALE GENOMIC DNA]</scope>
    <source>
        <strain evidence="1">COMA1</strain>
    </source>
</reference>